<gene>
    <name evidence="2" type="ORF">CDO51_04150</name>
</gene>
<dbReference type="EMBL" id="NIQC01000006">
    <property type="protein sequence ID" value="OWZ84256.1"/>
    <property type="molecule type" value="Genomic_DNA"/>
</dbReference>
<organism evidence="2 3">
    <name type="scientific">Natranaerobius trueperi</name>
    <dbReference type="NCBI Taxonomy" id="759412"/>
    <lineage>
        <taxon>Bacteria</taxon>
        <taxon>Bacillati</taxon>
        <taxon>Bacillota</taxon>
        <taxon>Clostridia</taxon>
        <taxon>Natranaerobiales</taxon>
        <taxon>Natranaerobiaceae</taxon>
        <taxon>Natranaerobius</taxon>
    </lineage>
</organism>
<keyword evidence="3" id="KW-1185">Reference proteome</keyword>
<sequence length="94" mass="11122">MSLFPGELKIIYSKMPEVSKINFLDQQISVWHYHSMKFSFLKEKDNNTKVVTETLETNDDIRTKSDDSLKKETKQLKDNKRNRHDSGRFVDITL</sequence>
<comment type="caution">
    <text evidence="2">The sequence shown here is derived from an EMBL/GenBank/DDBJ whole genome shotgun (WGS) entry which is preliminary data.</text>
</comment>
<evidence type="ECO:0000313" key="2">
    <source>
        <dbReference type="EMBL" id="OWZ84256.1"/>
    </source>
</evidence>
<evidence type="ECO:0000256" key="1">
    <source>
        <dbReference type="SAM" id="MobiDB-lite"/>
    </source>
</evidence>
<feature type="compositionally biased region" description="Basic and acidic residues" evidence="1">
    <location>
        <begin position="65"/>
        <end position="88"/>
    </location>
</feature>
<name>A0A226BZ34_9FIRM</name>
<protein>
    <submittedName>
        <fullName evidence="2">Uncharacterized protein</fullName>
    </submittedName>
</protein>
<evidence type="ECO:0000313" key="3">
    <source>
        <dbReference type="Proteomes" id="UP000214588"/>
    </source>
</evidence>
<dbReference type="RefSeq" id="WP_089023041.1">
    <property type="nucleotide sequence ID" value="NZ_NIQC01000006.1"/>
</dbReference>
<proteinExistence type="predicted"/>
<dbReference type="AlphaFoldDB" id="A0A226BZ34"/>
<accession>A0A226BZ34</accession>
<dbReference type="Proteomes" id="UP000214588">
    <property type="component" value="Unassembled WGS sequence"/>
</dbReference>
<dbReference type="OrthoDB" id="9898102at2"/>
<reference evidence="2 3" key="1">
    <citation type="submission" date="2017-06" db="EMBL/GenBank/DDBJ databases">
        <title>Draft Genome Sequence of Natranaerobius trueperi halophilic, alkalithermophilic bacteria from soda lakes.</title>
        <authorList>
            <person name="Zhao B."/>
        </authorList>
    </citation>
    <scope>NUCLEOTIDE SEQUENCE [LARGE SCALE GENOMIC DNA]</scope>
    <source>
        <strain evidence="2 3">DSM 18760</strain>
    </source>
</reference>
<feature type="region of interest" description="Disordered" evidence="1">
    <location>
        <begin position="65"/>
        <end position="94"/>
    </location>
</feature>